<feature type="compositionally biased region" description="Basic and acidic residues" evidence="1">
    <location>
        <begin position="196"/>
        <end position="242"/>
    </location>
</feature>
<keyword evidence="3" id="KW-1185">Reference proteome</keyword>
<feature type="region of interest" description="Disordered" evidence="1">
    <location>
        <begin position="321"/>
        <end position="340"/>
    </location>
</feature>
<gene>
    <name evidence="2" type="ORF">S7711_00614</name>
</gene>
<reference evidence="2 3" key="1">
    <citation type="journal article" date="2014" name="BMC Genomics">
        <title>Comparative genome sequencing reveals chemotype-specific gene clusters in the toxigenic black mold Stachybotrys.</title>
        <authorList>
            <person name="Semeiks J."/>
            <person name="Borek D."/>
            <person name="Otwinowski Z."/>
            <person name="Grishin N.V."/>
        </authorList>
    </citation>
    <scope>NUCLEOTIDE SEQUENCE [LARGE SCALE GENOMIC DNA]</scope>
    <source>
        <strain evidence="3">CBS 109288 / IBT 7711</strain>
    </source>
</reference>
<feature type="compositionally biased region" description="Polar residues" evidence="1">
    <location>
        <begin position="87"/>
        <end position="100"/>
    </location>
</feature>
<dbReference type="Proteomes" id="UP000028045">
    <property type="component" value="Unassembled WGS sequence"/>
</dbReference>
<evidence type="ECO:0000313" key="3">
    <source>
        <dbReference type="Proteomes" id="UP000028045"/>
    </source>
</evidence>
<name>A0A084ATW4_STACB</name>
<evidence type="ECO:0008006" key="4">
    <source>
        <dbReference type="Google" id="ProtNLM"/>
    </source>
</evidence>
<dbReference type="GO" id="GO:0005737">
    <property type="term" value="C:cytoplasm"/>
    <property type="evidence" value="ECO:0007669"/>
    <property type="project" value="TreeGrafter"/>
</dbReference>
<evidence type="ECO:0000256" key="1">
    <source>
        <dbReference type="SAM" id="MobiDB-lite"/>
    </source>
</evidence>
<feature type="compositionally biased region" description="Basic and acidic residues" evidence="1">
    <location>
        <begin position="109"/>
        <end position="119"/>
    </location>
</feature>
<dbReference type="OrthoDB" id="5352132at2759"/>
<dbReference type="AlphaFoldDB" id="A0A084ATW4"/>
<sequence length="522" mass="56733">MSATDTSRPVFAVPPADQISLSVNLLGDDAHLSINLSSNNPFRNRAASPALIDTSSESPFDDPAPIPRPVSRNPFFDQGEQPLVSPSAMSSHSESKSLSAQEIFDSLTLDDKASLDKKRPMNAPNYPRRPLNRPPGPPRPENVPPVEGGSGHRPTRSQEEAIRARKLAPAPRPGPPGSKSVARRPRRNSESSIIDLDTRPITAEERKMIEERRREEEKKRRGGREGREVKERSKGSKPSRRLDIIDQLDATSIYGTGLFHHDGPFDALNPHRNRHNSRRAPMQAFPKDSLNNSLGGFGPLNKQADHSTFLGTGTDEAFRDFSATGGSKHSQVAGGPPIFDSNGRESVIHGDETHGLGTSTFLEGTPAAKAAIVRSQAEQAQDAVENSMQRKKSLAHRIRNINKGPREYNTSGRVVSPEGMYYRRSPNGASPGTPGDPEHNPFLAEFSKGEESINVRPRDAAMSPEMGPQRSMGGSLERRATTDATTTLDDAPAKPIGILGRMKSMKGSRKPRNADPQPGTAV</sequence>
<accession>A0A084ATW4</accession>
<protein>
    <recommendedName>
        <fullName evidence="4">Pal1 cell morphology protein</fullName>
    </recommendedName>
</protein>
<organism evidence="2 3">
    <name type="scientific">Stachybotrys chartarum (strain CBS 109288 / IBT 7711)</name>
    <name type="common">Toxic black mold</name>
    <name type="synonym">Stilbospora chartarum</name>
    <dbReference type="NCBI Taxonomy" id="1280523"/>
    <lineage>
        <taxon>Eukaryota</taxon>
        <taxon>Fungi</taxon>
        <taxon>Dikarya</taxon>
        <taxon>Ascomycota</taxon>
        <taxon>Pezizomycotina</taxon>
        <taxon>Sordariomycetes</taxon>
        <taxon>Hypocreomycetidae</taxon>
        <taxon>Hypocreales</taxon>
        <taxon>Stachybotryaceae</taxon>
        <taxon>Stachybotrys</taxon>
    </lineage>
</organism>
<feature type="compositionally biased region" description="Basic and acidic residues" evidence="1">
    <location>
        <begin position="447"/>
        <end position="459"/>
    </location>
</feature>
<dbReference type="HOGENOM" id="CLU_025891_1_0_1"/>
<dbReference type="EMBL" id="KL648566">
    <property type="protein sequence ID" value="KEY68743.1"/>
    <property type="molecule type" value="Genomic_DNA"/>
</dbReference>
<evidence type="ECO:0000313" key="2">
    <source>
        <dbReference type="EMBL" id="KEY68743.1"/>
    </source>
</evidence>
<feature type="compositionally biased region" description="Pro residues" evidence="1">
    <location>
        <begin position="132"/>
        <end position="143"/>
    </location>
</feature>
<dbReference type="Pfam" id="PF08316">
    <property type="entry name" value="Pal1"/>
    <property type="match status" value="1"/>
</dbReference>
<dbReference type="PANTHER" id="PTHR28307">
    <property type="entry name" value="PROTEIN PAL1"/>
    <property type="match status" value="1"/>
</dbReference>
<feature type="region of interest" description="Disordered" evidence="1">
    <location>
        <begin position="35"/>
        <end position="242"/>
    </location>
</feature>
<proteinExistence type="predicted"/>
<feature type="region of interest" description="Disordered" evidence="1">
    <location>
        <begin position="403"/>
        <end position="522"/>
    </location>
</feature>
<dbReference type="PANTHER" id="PTHR28307:SF2">
    <property type="entry name" value="PROTEIN PAL1"/>
    <property type="match status" value="1"/>
</dbReference>
<dbReference type="InterPro" id="IPR013226">
    <property type="entry name" value="Pal1"/>
</dbReference>